<accession>A0AAE1F0N4</accession>
<evidence type="ECO:0000313" key="8">
    <source>
        <dbReference type="Proteomes" id="UP001286313"/>
    </source>
</evidence>
<evidence type="ECO:0000256" key="3">
    <source>
        <dbReference type="ARBA" id="ARBA00023186"/>
    </source>
</evidence>
<dbReference type="InterPro" id="IPR008011">
    <property type="entry name" value="Complex1_LYR_dom"/>
</dbReference>
<dbReference type="GO" id="GO:0034553">
    <property type="term" value="P:mitochondrial respiratory chain complex II assembly"/>
    <property type="evidence" value="ECO:0007669"/>
    <property type="project" value="InterPro"/>
</dbReference>
<dbReference type="AlphaFoldDB" id="A0AAE1F0N4"/>
<keyword evidence="3" id="KW-0143">Chaperone</keyword>
<dbReference type="InterPro" id="IPR052687">
    <property type="entry name" value="SDHAF1"/>
</dbReference>
<gene>
    <name evidence="7" type="ORF">Pcinc_029162</name>
    <name evidence="6" type="ORF">Pcinc_033919</name>
</gene>
<evidence type="ECO:0000313" key="7">
    <source>
        <dbReference type="EMBL" id="KAK3865229.1"/>
    </source>
</evidence>
<evidence type="ECO:0000256" key="4">
    <source>
        <dbReference type="ARBA" id="ARBA00025715"/>
    </source>
</evidence>
<keyword evidence="2" id="KW-0496">Mitochondrion</keyword>
<organism evidence="7 8">
    <name type="scientific">Petrolisthes cinctipes</name>
    <name type="common">Flat porcelain crab</name>
    <dbReference type="NCBI Taxonomy" id="88211"/>
    <lineage>
        <taxon>Eukaryota</taxon>
        <taxon>Metazoa</taxon>
        <taxon>Ecdysozoa</taxon>
        <taxon>Arthropoda</taxon>
        <taxon>Crustacea</taxon>
        <taxon>Multicrustacea</taxon>
        <taxon>Malacostraca</taxon>
        <taxon>Eumalacostraca</taxon>
        <taxon>Eucarida</taxon>
        <taxon>Decapoda</taxon>
        <taxon>Pleocyemata</taxon>
        <taxon>Anomura</taxon>
        <taxon>Galatheoidea</taxon>
        <taxon>Porcellanidae</taxon>
        <taxon>Petrolisthes</taxon>
    </lineage>
</organism>
<evidence type="ECO:0000256" key="2">
    <source>
        <dbReference type="ARBA" id="ARBA00023128"/>
    </source>
</evidence>
<dbReference type="PANTHER" id="PTHR47046">
    <property type="entry name" value="SUCCINATE DEHYDROGENASE ASSEMBLY FACTOR 1, MITOCHONDRIAL"/>
    <property type="match status" value="1"/>
</dbReference>
<comment type="subcellular location">
    <subcellularLocation>
        <location evidence="1">Mitochondrion matrix</location>
    </subcellularLocation>
</comment>
<proteinExistence type="inferred from homology"/>
<sequence length="77" mass="9357">MPRHSKMQLEVLRMYKQCLRAAEKKPGFRDNVKHEFRKNATIPKTEVLRIEHLMRQGWRKLQMMQDPFVDGMGRFQK</sequence>
<dbReference type="EMBL" id="JAWQEG010004843">
    <property type="protein sequence ID" value="KAK3860009.1"/>
    <property type="molecule type" value="Genomic_DNA"/>
</dbReference>
<evidence type="ECO:0000259" key="5">
    <source>
        <dbReference type="Pfam" id="PF05347"/>
    </source>
</evidence>
<dbReference type="Proteomes" id="UP001286313">
    <property type="component" value="Unassembled WGS sequence"/>
</dbReference>
<dbReference type="InterPro" id="IPR045295">
    <property type="entry name" value="Complex1_LYR_SDHAF1_LYRM8"/>
</dbReference>
<comment type="similarity">
    <text evidence="4">Belongs to the complex I LYR family. SDHAF1 subfamily.</text>
</comment>
<dbReference type="Pfam" id="PF05347">
    <property type="entry name" value="Complex1_LYR"/>
    <property type="match status" value="1"/>
</dbReference>
<feature type="domain" description="Complex 1 LYR protein" evidence="5">
    <location>
        <begin position="10"/>
        <end position="63"/>
    </location>
</feature>
<protein>
    <recommendedName>
        <fullName evidence="5">Complex 1 LYR protein domain-containing protein</fullName>
    </recommendedName>
</protein>
<keyword evidence="8" id="KW-1185">Reference proteome</keyword>
<dbReference type="CDD" id="cd20268">
    <property type="entry name" value="Complex1_LYR_SDHAF1_LYRM8"/>
    <property type="match status" value="1"/>
</dbReference>
<comment type="caution">
    <text evidence="7">The sequence shown here is derived from an EMBL/GenBank/DDBJ whole genome shotgun (WGS) entry which is preliminary data.</text>
</comment>
<dbReference type="PANTHER" id="PTHR47046:SF1">
    <property type="entry name" value="SUCCINATE DEHYDROGENASE ASSEMBLY FACTOR 1, MITOCHONDRIAL"/>
    <property type="match status" value="1"/>
</dbReference>
<dbReference type="GO" id="GO:0005759">
    <property type="term" value="C:mitochondrial matrix"/>
    <property type="evidence" value="ECO:0007669"/>
    <property type="project" value="UniProtKB-SubCell"/>
</dbReference>
<evidence type="ECO:0000313" key="6">
    <source>
        <dbReference type="EMBL" id="KAK3860009.1"/>
    </source>
</evidence>
<name>A0AAE1F0N4_PETCI</name>
<evidence type="ECO:0000256" key="1">
    <source>
        <dbReference type="ARBA" id="ARBA00004305"/>
    </source>
</evidence>
<dbReference type="EMBL" id="JAWQEG010003640">
    <property type="protein sequence ID" value="KAK3865229.1"/>
    <property type="molecule type" value="Genomic_DNA"/>
</dbReference>
<reference evidence="7" key="1">
    <citation type="submission" date="2023-10" db="EMBL/GenBank/DDBJ databases">
        <title>Genome assemblies of two species of porcelain crab, Petrolisthes cinctipes and Petrolisthes manimaculis (Anomura: Porcellanidae).</title>
        <authorList>
            <person name="Angst P."/>
        </authorList>
    </citation>
    <scope>NUCLEOTIDE SEQUENCE</scope>
    <source>
        <strain evidence="7">PB745_01</strain>
        <tissue evidence="7">Gill</tissue>
    </source>
</reference>